<evidence type="ECO:0000313" key="7">
    <source>
        <dbReference type="Proteomes" id="UP000286211"/>
    </source>
</evidence>
<dbReference type="Pfam" id="PF00717">
    <property type="entry name" value="Peptidase_S24"/>
    <property type="match status" value="1"/>
</dbReference>
<dbReference type="AlphaFoldDB" id="A0A415FA51"/>
<dbReference type="SUPFAM" id="SSF51306">
    <property type="entry name" value="LexA/Signal peptidase"/>
    <property type="match status" value="1"/>
</dbReference>
<dbReference type="Gene3D" id="2.10.109.10">
    <property type="entry name" value="Umud Fragment, subunit A"/>
    <property type="match status" value="1"/>
</dbReference>
<evidence type="ECO:0000256" key="3">
    <source>
        <dbReference type="ARBA" id="ARBA00023163"/>
    </source>
</evidence>
<protein>
    <submittedName>
        <fullName evidence="6">Peptidase S24</fullName>
    </submittedName>
</protein>
<accession>A0A415FA51</accession>
<keyword evidence="2" id="KW-0238">DNA-binding</keyword>
<dbReference type="Proteomes" id="UP000286211">
    <property type="component" value="Unassembled WGS sequence"/>
</dbReference>
<feature type="region of interest" description="Disordered" evidence="4">
    <location>
        <begin position="69"/>
        <end position="106"/>
    </location>
</feature>
<dbReference type="GO" id="GO:0003677">
    <property type="term" value="F:DNA binding"/>
    <property type="evidence" value="ECO:0007669"/>
    <property type="project" value="UniProtKB-KW"/>
</dbReference>
<keyword evidence="3" id="KW-0804">Transcription</keyword>
<dbReference type="InterPro" id="IPR036286">
    <property type="entry name" value="LexA/Signal_pep-like_sf"/>
</dbReference>
<feature type="domain" description="Peptidase S24/S26A/S26B/S26C" evidence="5">
    <location>
        <begin position="148"/>
        <end position="236"/>
    </location>
</feature>
<dbReference type="CDD" id="cd06529">
    <property type="entry name" value="S24_LexA-like"/>
    <property type="match status" value="1"/>
</dbReference>
<evidence type="ECO:0000256" key="2">
    <source>
        <dbReference type="ARBA" id="ARBA00023125"/>
    </source>
</evidence>
<dbReference type="InterPro" id="IPR039418">
    <property type="entry name" value="LexA-like"/>
</dbReference>
<gene>
    <name evidence="6" type="ORF">DW079_00275</name>
</gene>
<evidence type="ECO:0000259" key="5">
    <source>
        <dbReference type="Pfam" id="PF00717"/>
    </source>
</evidence>
<evidence type="ECO:0000256" key="4">
    <source>
        <dbReference type="SAM" id="MobiDB-lite"/>
    </source>
</evidence>
<keyword evidence="1" id="KW-0805">Transcription regulation</keyword>
<comment type="caution">
    <text evidence="6">The sequence shown here is derived from an EMBL/GenBank/DDBJ whole genome shotgun (WGS) entry which is preliminary data.</text>
</comment>
<sequence length="245" mass="27703">MDKKGILEALIAHYTGGNKSQFAKMLGVKPQTINTWDSRSTFDIELIYSKCEHVSADWLLTGKGPMLKTSTSSAHEAPCPDEKERKTEKNGEKQRKSEKNREYSSRIHKLPEGSIEGIPLIPTSAMAGAFTSDISFMEYECEHYIIPDFKGADFLIRVKGDSMQPTYYSGDLVACQKIPMNDVFFQWNKTYVLDTNQGAIIKRVLPGKDDEHICIVSDNTKYPPFELEKSYLHAIALVRGIIRLE</sequence>
<dbReference type="PANTHER" id="PTHR40661:SF3">
    <property type="entry name" value="FELS-1 PROPHAGE TRANSCRIPTIONAL REGULATOR"/>
    <property type="match status" value="1"/>
</dbReference>
<proteinExistence type="predicted"/>
<dbReference type="InterPro" id="IPR015927">
    <property type="entry name" value="Peptidase_S24_S26A/B/C"/>
</dbReference>
<dbReference type="EMBL" id="QRNB01000001">
    <property type="protein sequence ID" value="RHK13150.1"/>
    <property type="molecule type" value="Genomic_DNA"/>
</dbReference>
<dbReference type="Gene3D" id="1.10.260.40">
    <property type="entry name" value="lambda repressor-like DNA-binding domains"/>
    <property type="match status" value="1"/>
</dbReference>
<organism evidence="6 7">
    <name type="scientific">Segatella copri</name>
    <dbReference type="NCBI Taxonomy" id="165179"/>
    <lineage>
        <taxon>Bacteria</taxon>
        <taxon>Pseudomonadati</taxon>
        <taxon>Bacteroidota</taxon>
        <taxon>Bacteroidia</taxon>
        <taxon>Bacteroidales</taxon>
        <taxon>Prevotellaceae</taxon>
        <taxon>Segatella</taxon>
    </lineage>
</organism>
<reference evidence="6 7" key="1">
    <citation type="submission" date="2018-08" db="EMBL/GenBank/DDBJ databases">
        <title>A genome reference for cultivated species of the human gut microbiota.</title>
        <authorList>
            <person name="Zou Y."/>
            <person name="Xue W."/>
            <person name="Luo G."/>
        </authorList>
    </citation>
    <scope>NUCLEOTIDE SEQUENCE [LARGE SCALE GENOMIC DNA]</scope>
    <source>
        <strain evidence="6 7">AF46-2NS</strain>
    </source>
</reference>
<evidence type="ECO:0000256" key="1">
    <source>
        <dbReference type="ARBA" id="ARBA00023015"/>
    </source>
</evidence>
<evidence type="ECO:0000313" key="6">
    <source>
        <dbReference type="EMBL" id="RHK13150.1"/>
    </source>
</evidence>
<name>A0A415FA51_9BACT</name>
<dbReference type="PANTHER" id="PTHR40661">
    <property type="match status" value="1"/>
</dbReference>
<feature type="compositionally biased region" description="Basic and acidic residues" evidence="4">
    <location>
        <begin position="78"/>
        <end position="106"/>
    </location>
</feature>
<dbReference type="InterPro" id="IPR010982">
    <property type="entry name" value="Lambda_DNA-bd_dom_sf"/>
</dbReference>